<dbReference type="InterPro" id="IPR036894">
    <property type="entry name" value="YbaB-like_sf"/>
</dbReference>
<evidence type="ECO:0008006" key="4">
    <source>
        <dbReference type="Google" id="ProtNLM"/>
    </source>
</evidence>
<feature type="compositionally biased region" description="Acidic residues" evidence="1">
    <location>
        <begin position="166"/>
        <end position="175"/>
    </location>
</feature>
<dbReference type="GO" id="GO:0003677">
    <property type="term" value="F:DNA binding"/>
    <property type="evidence" value="ECO:0007669"/>
    <property type="project" value="InterPro"/>
</dbReference>
<name>A0A073B1T2_9PSEU</name>
<dbReference type="Proteomes" id="UP000031419">
    <property type="component" value="Unassembled WGS sequence"/>
</dbReference>
<accession>A0A073B1T2</accession>
<keyword evidence="3" id="KW-1185">Reference proteome</keyword>
<reference evidence="2 3" key="1">
    <citation type="submission" date="2014-06" db="EMBL/GenBank/DDBJ databases">
        <title>Saccharopolyspora rectivirgula DSM-43113 Genome sequencing.</title>
        <authorList>
            <person name="Barrera C."/>
            <person name="Millon L."/>
            <person name="Rognon B."/>
            <person name="Zaugg C."/>
            <person name="Monod M."/>
        </authorList>
    </citation>
    <scope>NUCLEOTIDE SEQUENCE [LARGE SCALE GENOMIC DNA]</scope>
    <source>
        <strain evidence="2 3">DSM 43113</strain>
    </source>
</reference>
<evidence type="ECO:0000313" key="2">
    <source>
        <dbReference type="EMBL" id="KEI45227.1"/>
    </source>
</evidence>
<dbReference type="EMBL" id="JNVU01000014">
    <property type="protein sequence ID" value="KEI45227.1"/>
    <property type="molecule type" value="Genomic_DNA"/>
</dbReference>
<dbReference type="SUPFAM" id="SSF82607">
    <property type="entry name" value="YbaB-like"/>
    <property type="match status" value="1"/>
</dbReference>
<dbReference type="STRING" id="28042.GU90_05435"/>
<dbReference type="eggNOG" id="COG0718">
    <property type="taxonomic scope" value="Bacteria"/>
</dbReference>
<evidence type="ECO:0000256" key="1">
    <source>
        <dbReference type="SAM" id="MobiDB-lite"/>
    </source>
</evidence>
<comment type="caution">
    <text evidence="2">The sequence shown here is derived from an EMBL/GenBank/DDBJ whole genome shotgun (WGS) entry which is preliminary data.</text>
</comment>
<feature type="region of interest" description="Disordered" evidence="1">
    <location>
        <begin position="114"/>
        <end position="181"/>
    </location>
</feature>
<proteinExistence type="predicted"/>
<dbReference type="Gene3D" id="3.30.1310.10">
    <property type="entry name" value="Nucleoid-associated protein YbaB-like domain"/>
    <property type="match status" value="1"/>
</dbReference>
<evidence type="ECO:0000313" key="3">
    <source>
        <dbReference type="Proteomes" id="UP000031419"/>
    </source>
</evidence>
<organism evidence="2 3">
    <name type="scientific">Saccharopolyspora rectivirgula</name>
    <dbReference type="NCBI Taxonomy" id="28042"/>
    <lineage>
        <taxon>Bacteria</taxon>
        <taxon>Bacillati</taxon>
        <taxon>Actinomycetota</taxon>
        <taxon>Actinomycetes</taxon>
        <taxon>Pseudonocardiales</taxon>
        <taxon>Pseudonocardiaceae</taxon>
        <taxon>Saccharopolyspora</taxon>
    </lineage>
</organism>
<sequence>MPDDLSAAERMVREWQQRATEKAEKFGQMQAAIQSITVTESSQDGAVQVTVGSNGILQDLQLSDSAANRSMSALASEIMRTVQKAQAKLPELMQEAAASTVGLEDSAVQHVLGKAREAFPQPPEEQDDGAQRYSGPQEIGFDEQEDVEQSAPDARRSGPQRRRPDDFDDDDEDFSDQSFLR</sequence>
<dbReference type="InterPro" id="IPR004401">
    <property type="entry name" value="YbaB/EbfC"/>
</dbReference>
<dbReference type="Pfam" id="PF02575">
    <property type="entry name" value="YbaB_DNA_bd"/>
    <property type="match status" value="1"/>
</dbReference>
<gene>
    <name evidence="2" type="ORF">GU90_05435</name>
</gene>
<dbReference type="OrthoDB" id="3638365at2"/>
<protein>
    <recommendedName>
        <fullName evidence="4">YbaB/EbfC DNA-binding family protein</fullName>
    </recommendedName>
</protein>
<dbReference type="RefSeq" id="WP_029719106.1">
    <property type="nucleotide sequence ID" value="NZ_JAJUIW010000004.1"/>
</dbReference>
<dbReference type="AlphaFoldDB" id="A0A073B1T2"/>